<dbReference type="Gene3D" id="3.30.1490.190">
    <property type="match status" value="1"/>
</dbReference>
<dbReference type="PANTHER" id="PTHR33202">
    <property type="entry name" value="ZINC UPTAKE REGULATION PROTEIN"/>
    <property type="match status" value="1"/>
</dbReference>
<keyword evidence="5" id="KW-0238">DNA-binding</keyword>
<dbReference type="InterPro" id="IPR036388">
    <property type="entry name" value="WH-like_DNA-bd_sf"/>
</dbReference>
<dbReference type="EMBL" id="CACRTF010000016">
    <property type="protein sequence ID" value="VYT41942.1"/>
    <property type="molecule type" value="Genomic_DNA"/>
</dbReference>
<feature type="binding site" evidence="7">
    <location>
        <position position="80"/>
    </location>
    <ligand>
        <name>Zn(2+)</name>
        <dbReference type="ChEBI" id="CHEBI:29105"/>
    </ligand>
</feature>
<dbReference type="SUPFAM" id="SSF46785">
    <property type="entry name" value="Winged helix' DNA-binding domain"/>
    <property type="match status" value="1"/>
</dbReference>
<feature type="binding site" evidence="7">
    <location>
        <position position="120"/>
    </location>
    <ligand>
        <name>Zn(2+)</name>
        <dbReference type="ChEBI" id="CHEBI:29105"/>
    </ligand>
</feature>
<dbReference type="Pfam" id="PF01475">
    <property type="entry name" value="FUR"/>
    <property type="match status" value="1"/>
</dbReference>
<dbReference type="GO" id="GO:0000976">
    <property type="term" value="F:transcription cis-regulatory region binding"/>
    <property type="evidence" value="ECO:0007669"/>
    <property type="project" value="TreeGrafter"/>
</dbReference>
<evidence type="ECO:0000256" key="1">
    <source>
        <dbReference type="ARBA" id="ARBA00007957"/>
    </source>
</evidence>
<dbReference type="GO" id="GO:0045892">
    <property type="term" value="P:negative regulation of DNA-templated transcription"/>
    <property type="evidence" value="ECO:0007669"/>
    <property type="project" value="TreeGrafter"/>
</dbReference>
<dbReference type="RefSeq" id="WP_022512826.1">
    <property type="nucleotide sequence ID" value="NZ_CACRTF010000016.1"/>
</dbReference>
<comment type="cofactor">
    <cofactor evidence="7">
        <name>Zn(2+)</name>
        <dbReference type="ChEBI" id="CHEBI:29105"/>
    </cofactor>
    <text evidence="7">Binds 1 zinc ion per subunit.</text>
</comment>
<keyword evidence="3 7" id="KW-0862">Zinc</keyword>
<dbReference type="CDD" id="cd07153">
    <property type="entry name" value="Fur_like"/>
    <property type="match status" value="1"/>
</dbReference>
<dbReference type="GO" id="GO:0008270">
    <property type="term" value="F:zinc ion binding"/>
    <property type="evidence" value="ECO:0007669"/>
    <property type="project" value="TreeGrafter"/>
</dbReference>
<dbReference type="AlphaFoldDB" id="A0A6N2WMM2"/>
<sequence length="141" mass="15713">MKRKTIQRALTLRAVQTMQSHPTADEVYEAVSAEHPNISKGTVYRNLNQLSEDGEIREMEVPGGADRFDHCCHAHYHVRCLTCGRVFDVDMDYIPDLANSIKDTHGFQFIGYDLMFKGICPACLQAQAETHPGSEDGGSTP</sequence>
<evidence type="ECO:0000256" key="6">
    <source>
        <dbReference type="ARBA" id="ARBA00023163"/>
    </source>
</evidence>
<comment type="similarity">
    <text evidence="1">Belongs to the Fur family.</text>
</comment>
<dbReference type="Gene3D" id="1.10.10.10">
    <property type="entry name" value="Winged helix-like DNA-binding domain superfamily/Winged helix DNA-binding domain"/>
    <property type="match status" value="1"/>
</dbReference>
<proteinExistence type="inferred from homology"/>
<keyword evidence="7" id="KW-0479">Metal-binding</keyword>
<gene>
    <name evidence="8" type="primary">perR_2</name>
    <name evidence="8" type="ORF">CBLFYP116_03641</name>
</gene>
<feature type="binding site" evidence="7">
    <location>
        <position position="83"/>
    </location>
    <ligand>
        <name>Zn(2+)</name>
        <dbReference type="ChEBI" id="CHEBI:29105"/>
    </ligand>
</feature>
<evidence type="ECO:0000313" key="8">
    <source>
        <dbReference type="EMBL" id="VYT41942.1"/>
    </source>
</evidence>
<accession>A0A6N2WMM2</accession>
<name>A0A6N2WMM2_9FIRM</name>
<protein>
    <submittedName>
        <fullName evidence="8">Peroxide-responsive repressor PerR</fullName>
    </submittedName>
</protein>
<keyword evidence="4" id="KW-0805">Transcription regulation</keyword>
<organism evidence="8">
    <name type="scientific">Enterocloster bolteae</name>
    <dbReference type="NCBI Taxonomy" id="208479"/>
    <lineage>
        <taxon>Bacteria</taxon>
        <taxon>Bacillati</taxon>
        <taxon>Bacillota</taxon>
        <taxon>Clostridia</taxon>
        <taxon>Lachnospirales</taxon>
        <taxon>Lachnospiraceae</taxon>
        <taxon>Enterocloster</taxon>
    </lineage>
</organism>
<evidence type="ECO:0000256" key="2">
    <source>
        <dbReference type="ARBA" id="ARBA00022491"/>
    </source>
</evidence>
<dbReference type="InterPro" id="IPR036390">
    <property type="entry name" value="WH_DNA-bd_sf"/>
</dbReference>
<dbReference type="InterPro" id="IPR043135">
    <property type="entry name" value="Fur_C"/>
</dbReference>
<reference evidence="8" key="1">
    <citation type="submission" date="2019-11" db="EMBL/GenBank/DDBJ databases">
        <authorList>
            <person name="Feng L."/>
        </authorList>
    </citation>
    <scope>NUCLEOTIDE SEQUENCE</scope>
    <source>
        <strain evidence="8">CbolteaeLFYP116</strain>
    </source>
</reference>
<evidence type="ECO:0000256" key="4">
    <source>
        <dbReference type="ARBA" id="ARBA00023015"/>
    </source>
</evidence>
<evidence type="ECO:0000256" key="3">
    <source>
        <dbReference type="ARBA" id="ARBA00022833"/>
    </source>
</evidence>
<keyword evidence="2" id="KW-0678">Repressor</keyword>
<keyword evidence="6" id="KW-0804">Transcription</keyword>
<evidence type="ECO:0000256" key="5">
    <source>
        <dbReference type="ARBA" id="ARBA00023125"/>
    </source>
</evidence>
<dbReference type="GO" id="GO:1900376">
    <property type="term" value="P:regulation of secondary metabolite biosynthetic process"/>
    <property type="evidence" value="ECO:0007669"/>
    <property type="project" value="TreeGrafter"/>
</dbReference>
<dbReference type="PANTHER" id="PTHR33202:SF7">
    <property type="entry name" value="FERRIC UPTAKE REGULATION PROTEIN"/>
    <property type="match status" value="1"/>
</dbReference>
<evidence type="ECO:0000256" key="7">
    <source>
        <dbReference type="PIRSR" id="PIRSR602481-1"/>
    </source>
</evidence>
<feature type="binding site" evidence="7">
    <location>
        <position position="123"/>
    </location>
    <ligand>
        <name>Zn(2+)</name>
        <dbReference type="ChEBI" id="CHEBI:29105"/>
    </ligand>
</feature>
<dbReference type="InterPro" id="IPR002481">
    <property type="entry name" value="FUR"/>
</dbReference>
<dbReference type="GO" id="GO:0003700">
    <property type="term" value="F:DNA-binding transcription factor activity"/>
    <property type="evidence" value="ECO:0007669"/>
    <property type="project" value="InterPro"/>
</dbReference>